<evidence type="ECO:0000256" key="4">
    <source>
        <dbReference type="PROSITE-ProRule" id="PRU00277"/>
    </source>
</evidence>
<dbReference type="Gene3D" id="3.10.50.40">
    <property type="match status" value="1"/>
</dbReference>
<dbReference type="AlphaFoldDB" id="A0A502EN22"/>
<dbReference type="PROSITE" id="PS50059">
    <property type="entry name" value="FKBP_PPIASE"/>
    <property type="match status" value="1"/>
</dbReference>
<evidence type="ECO:0000256" key="1">
    <source>
        <dbReference type="ARBA" id="ARBA00000971"/>
    </source>
</evidence>
<dbReference type="Proteomes" id="UP000319700">
    <property type="component" value="Unassembled WGS sequence"/>
</dbReference>
<evidence type="ECO:0000313" key="7">
    <source>
        <dbReference type="EMBL" id="TPG37896.1"/>
    </source>
</evidence>
<name>A0A502EN22_9FLAO</name>
<dbReference type="InterPro" id="IPR028974">
    <property type="entry name" value="TSP_type-3_rpt"/>
</dbReference>
<feature type="region of interest" description="Disordered" evidence="5">
    <location>
        <begin position="321"/>
        <end position="361"/>
    </location>
</feature>
<comment type="catalytic activity">
    <reaction evidence="1 4">
        <text>[protein]-peptidylproline (omega=180) = [protein]-peptidylproline (omega=0)</text>
        <dbReference type="Rhea" id="RHEA:16237"/>
        <dbReference type="Rhea" id="RHEA-COMP:10747"/>
        <dbReference type="Rhea" id="RHEA-COMP:10748"/>
        <dbReference type="ChEBI" id="CHEBI:83833"/>
        <dbReference type="ChEBI" id="CHEBI:83834"/>
        <dbReference type="EC" id="5.2.1.8"/>
    </reaction>
</comment>
<dbReference type="InterPro" id="IPR001179">
    <property type="entry name" value="PPIase_FKBP_dom"/>
</dbReference>
<protein>
    <recommendedName>
        <fullName evidence="2 4">peptidylprolyl isomerase</fullName>
        <ecNumber evidence="2 4">5.2.1.8</ecNumber>
    </recommendedName>
</protein>
<dbReference type="GO" id="GO:0003755">
    <property type="term" value="F:peptidyl-prolyl cis-trans isomerase activity"/>
    <property type="evidence" value="ECO:0007669"/>
    <property type="project" value="UniProtKB-KW"/>
</dbReference>
<evidence type="ECO:0000259" key="6">
    <source>
        <dbReference type="PROSITE" id="PS50059"/>
    </source>
</evidence>
<proteinExistence type="predicted"/>
<evidence type="ECO:0000256" key="2">
    <source>
        <dbReference type="ARBA" id="ARBA00013194"/>
    </source>
</evidence>
<dbReference type="EC" id="5.2.1.8" evidence="2 4"/>
<evidence type="ECO:0000256" key="5">
    <source>
        <dbReference type="SAM" id="MobiDB-lite"/>
    </source>
</evidence>
<reference evidence="7 8" key="1">
    <citation type="journal article" date="2019" name="Environ. Microbiol.">
        <title>Species interactions and distinct microbial communities in high Arctic permafrost affected cryosols are associated with the CH4 and CO2 gas fluxes.</title>
        <authorList>
            <person name="Altshuler I."/>
            <person name="Hamel J."/>
            <person name="Turney S."/>
            <person name="Magnuson E."/>
            <person name="Levesque R."/>
            <person name="Greer C."/>
            <person name="Whyte L.G."/>
        </authorList>
    </citation>
    <scope>NUCLEOTIDE SEQUENCE [LARGE SCALE GENOMIC DNA]</scope>
    <source>
        <strain evidence="7 8">42</strain>
    </source>
</reference>
<dbReference type="OrthoDB" id="1424215at2"/>
<dbReference type="PROSITE" id="PS51257">
    <property type="entry name" value="PROKAR_LIPOPROTEIN"/>
    <property type="match status" value="1"/>
</dbReference>
<evidence type="ECO:0000256" key="3">
    <source>
        <dbReference type="ARBA" id="ARBA00023110"/>
    </source>
</evidence>
<keyword evidence="4" id="KW-0413">Isomerase</keyword>
<sequence length="383" mass="43027">MNKFKFYFILLLAGISFVSCSKKDDDDVVTVPLRDYATQYKADNDSIEKYLKTHYIKEVTADFDITIEKITKDTPQISIMDQKVYTLATRPVYSHGVNYNVRYLILNKGTGQSPCNTDRVNAAYSGNLLDGTVFDTSYDLGRSFELYVYVNGAVIDGWGEIFPQFKTGTSSTSDNGTVTYKDFGAGVMFLPSGLGYYGSPQTNIPAYSPLVFSFKLFDLQRLDHEYTVSNGSALTVGDGVPDYLEDLDGDGYLYDLRDTARFPNPPDSYKKDYDTDGDGIPDFLDLDDDGDGYSTRFEITKPTDAPITGVSLFYPWNPMVDNPATPNTDESETFGIPRRPTGDLTDPSKSESIDNPKKFVDDDYKVNPRLRIHLDKTYPYQKK</sequence>
<dbReference type="EMBL" id="RCZH01000012">
    <property type="protein sequence ID" value="TPG37896.1"/>
    <property type="molecule type" value="Genomic_DNA"/>
</dbReference>
<dbReference type="RefSeq" id="WP_140509731.1">
    <property type="nucleotide sequence ID" value="NZ_RCZH01000012.1"/>
</dbReference>
<dbReference type="Pfam" id="PF00254">
    <property type="entry name" value="FKBP_C"/>
    <property type="match status" value="1"/>
</dbReference>
<dbReference type="GO" id="GO:0005509">
    <property type="term" value="F:calcium ion binding"/>
    <property type="evidence" value="ECO:0007669"/>
    <property type="project" value="InterPro"/>
</dbReference>
<dbReference type="Gene3D" id="4.10.1080.10">
    <property type="entry name" value="TSP type-3 repeat"/>
    <property type="match status" value="1"/>
</dbReference>
<accession>A0A502EN22</accession>
<dbReference type="InterPro" id="IPR046357">
    <property type="entry name" value="PPIase_dom_sf"/>
</dbReference>
<keyword evidence="8" id="KW-1185">Reference proteome</keyword>
<feature type="compositionally biased region" description="Basic and acidic residues" evidence="5">
    <location>
        <begin position="346"/>
        <end position="361"/>
    </location>
</feature>
<feature type="domain" description="PPIase FKBP-type" evidence="6">
    <location>
        <begin position="117"/>
        <end position="220"/>
    </location>
</feature>
<dbReference type="SUPFAM" id="SSF54534">
    <property type="entry name" value="FKBP-like"/>
    <property type="match status" value="1"/>
</dbReference>
<organism evidence="7 8">
    <name type="scientific">Flavobacterium pectinovorum</name>
    <dbReference type="NCBI Taxonomy" id="29533"/>
    <lineage>
        <taxon>Bacteria</taxon>
        <taxon>Pseudomonadati</taxon>
        <taxon>Bacteroidota</taxon>
        <taxon>Flavobacteriia</taxon>
        <taxon>Flavobacteriales</taxon>
        <taxon>Flavobacteriaceae</taxon>
        <taxon>Flavobacterium</taxon>
    </lineage>
</organism>
<evidence type="ECO:0000313" key="8">
    <source>
        <dbReference type="Proteomes" id="UP000319700"/>
    </source>
</evidence>
<keyword evidence="3 4" id="KW-0697">Rotamase</keyword>
<gene>
    <name evidence="7" type="ORF">EAH81_18425</name>
</gene>
<comment type="caution">
    <text evidence="7">The sequence shown here is derived from an EMBL/GenBank/DDBJ whole genome shotgun (WGS) entry which is preliminary data.</text>
</comment>